<dbReference type="AlphaFoldDB" id="A0A9P7J4C5"/>
<dbReference type="GeneID" id="64636528"/>
<dbReference type="RefSeq" id="XP_041186322.1">
    <property type="nucleotide sequence ID" value="XM_041342512.1"/>
</dbReference>
<accession>A0A9P7J4C5</accession>
<comment type="caution">
    <text evidence="1">The sequence shown here is derived from an EMBL/GenBank/DDBJ whole genome shotgun (WGS) entry which is preliminary data.</text>
</comment>
<proteinExistence type="predicted"/>
<dbReference type="OrthoDB" id="2682358at2759"/>
<dbReference type="EMBL" id="JABBWG010000077">
    <property type="protein sequence ID" value="KAG1802528.1"/>
    <property type="molecule type" value="Genomic_DNA"/>
</dbReference>
<reference evidence="1" key="1">
    <citation type="journal article" date="2020" name="New Phytol.">
        <title>Comparative genomics reveals dynamic genome evolution in host specialist ectomycorrhizal fungi.</title>
        <authorList>
            <person name="Lofgren L.A."/>
            <person name="Nguyen N.H."/>
            <person name="Vilgalys R."/>
            <person name="Ruytinx J."/>
            <person name="Liao H.L."/>
            <person name="Branco S."/>
            <person name="Kuo A."/>
            <person name="LaButti K."/>
            <person name="Lipzen A."/>
            <person name="Andreopoulos W."/>
            <person name="Pangilinan J."/>
            <person name="Riley R."/>
            <person name="Hundley H."/>
            <person name="Na H."/>
            <person name="Barry K."/>
            <person name="Grigoriev I.V."/>
            <person name="Stajich J.E."/>
            <person name="Kennedy P.G."/>
        </authorList>
    </citation>
    <scope>NUCLEOTIDE SEQUENCE</scope>
    <source>
        <strain evidence="1">MN1</strain>
    </source>
</reference>
<evidence type="ECO:0000313" key="2">
    <source>
        <dbReference type="Proteomes" id="UP000807769"/>
    </source>
</evidence>
<keyword evidence="2" id="KW-1185">Reference proteome</keyword>
<evidence type="ECO:0000313" key="1">
    <source>
        <dbReference type="EMBL" id="KAG1802528.1"/>
    </source>
</evidence>
<name>A0A9P7J4C5_9AGAM</name>
<dbReference type="Proteomes" id="UP000807769">
    <property type="component" value="Unassembled WGS sequence"/>
</dbReference>
<gene>
    <name evidence="1" type="ORF">BJ212DRAFT_1591286</name>
</gene>
<protein>
    <submittedName>
        <fullName evidence="1">Uncharacterized protein</fullName>
    </submittedName>
</protein>
<organism evidence="1 2">
    <name type="scientific">Suillus subaureus</name>
    <dbReference type="NCBI Taxonomy" id="48587"/>
    <lineage>
        <taxon>Eukaryota</taxon>
        <taxon>Fungi</taxon>
        <taxon>Dikarya</taxon>
        <taxon>Basidiomycota</taxon>
        <taxon>Agaricomycotina</taxon>
        <taxon>Agaricomycetes</taxon>
        <taxon>Agaricomycetidae</taxon>
        <taxon>Boletales</taxon>
        <taxon>Suillineae</taxon>
        <taxon>Suillaceae</taxon>
        <taxon>Suillus</taxon>
    </lineage>
</organism>
<sequence>MDTPNWIFPDHDTYNHCVTPNDVEEWQASQTPQKSCLHDTMQPAPSLPFEYGMPQLQFGNLAAHNTSQMHPQYVTEDVGYSGPHYAVDPSSGLRRSCELANSESFEFCS</sequence>